<dbReference type="RefSeq" id="WP_236985982.1">
    <property type="nucleotide sequence ID" value="NZ_AP023086.1"/>
</dbReference>
<accession>A0AAN2BJ09</accession>
<dbReference type="PANTHER" id="PTHR42194:SF1">
    <property type="entry name" value="UPF0276 PROTEIN HI_1600"/>
    <property type="match status" value="1"/>
</dbReference>
<reference evidence="1 2" key="1">
    <citation type="journal article" date="2022" name="IScience">
        <title>An ultrasensitive nanofiber-based assay for enzymatic hydrolysis and deep-sea microbial degradation of cellulose.</title>
        <authorList>
            <person name="Tsudome M."/>
            <person name="Tachioka M."/>
            <person name="Miyazaki M."/>
            <person name="Uchimura K."/>
            <person name="Tsuda M."/>
            <person name="Takaki Y."/>
            <person name="Deguchi S."/>
        </authorList>
    </citation>
    <scope>NUCLEOTIDE SEQUENCE [LARGE SCALE GENOMIC DNA]</scope>
    <source>
        <strain evidence="1 2">GE09</strain>
    </source>
</reference>
<evidence type="ECO:0000313" key="1">
    <source>
        <dbReference type="EMBL" id="BCD96483.1"/>
    </source>
</evidence>
<protein>
    <recommendedName>
        <fullName evidence="3">DUF692 domain-containing protein</fullName>
    </recommendedName>
</protein>
<sequence length="303" mass="33349">MQFHKAARNAASSPAFVGVGLRHPHFSDALNGVAADAGQLDFIEIHTENFFAQGGPLIPLIDELAAKYAISLHGTSLGLGSACGIPKAYLSALASLNDRVRPIMLSDHASFSWGEIERQSVHAGDLLPLEFGPEGLEVIANNVDEVQQHLGRQLLVENISRYLPLVNAQMSEQEFLSILVDKTQCGLLIDLNNVLINAHNFEEGNALSNAQSWLEKIPKQAVKELHLAGYTPAQKEYFIVDDHSRAISDECWQLFDYALERFGAVPTLIEWDNDLPEWQVLLAEAKKATLKIETKFSKAVLNG</sequence>
<dbReference type="AlphaFoldDB" id="A0AAN2BJ09"/>
<dbReference type="PANTHER" id="PTHR42194">
    <property type="entry name" value="UPF0276 PROTEIN HI_1600"/>
    <property type="match status" value="1"/>
</dbReference>
<evidence type="ECO:0000313" key="2">
    <source>
        <dbReference type="Proteomes" id="UP001320119"/>
    </source>
</evidence>
<dbReference type="Gene3D" id="3.20.20.150">
    <property type="entry name" value="Divalent-metal-dependent TIM barrel enzymes"/>
    <property type="match status" value="1"/>
</dbReference>
<dbReference type="InterPro" id="IPR007801">
    <property type="entry name" value="MbnB/TglH/ChrH"/>
</dbReference>
<dbReference type="NCBIfam" id="NF003818">
    <property type="entry name" value="PRK05409.1"/>
    <property type="match status" value="1"/>
</dbReference>
<keyword evidence="2" id="KW-1185">Reference proteome</keyword>
<dbReference type="Pfam" id="PF05114">
    <property type="entry name" value="MbnB_TglH_ChrH"/>
    <property type="match status" value="1"/>
</dbReference>
<proteinExistence type="predicted"/>
<name>A0AAN2BJ09_9GAMM</name>
<dbReference type="EMBL" id="AP023086">
    <property type="protein sequence ID" value="BCD96483.1"/>
    <property type="molecule type" value="Genomic_DNA"/>
</dbReference>
<dbReference type="Proteomes" id="UP001320119">
    <property type="component" value="Chromosome"/>
</dbReference>
<dbReference type="KEGG" id="marq:MARGE09_P0683"/>
<organism evidence="1 2">
    <name type="scientific">Marinagarivorans cellulosilyticus</name>
    <dbReference type="NCBI Taxonomy" id="2721545"/>
    <lineage>
        <taxon>Bacteria</taxon>
        <taxon>Pseudomonadati</taxon>
        <taxon>Pseudomonadota</taxon>
        <taxon>Gammaproteobacteria</taxon>
        <taxon>Cellvibrionales</taxon>
        <taxon>Cellvibrionaceae</taxon>
        <taxon>Marinagarivorans</taxon>
    </lineage>
</organism>
<gene>
    <name evidence="1" type="ORF">MARGE09_P0683</name>
</gene>
<evidence type="ECO:0008006" key="3">
    <source>
        <dbReference type="Google" id="ProtNLM"/>
    </source>
</evidence>